<accession>A0A2P2NJ50</accession>
<sequence length="27" mass="3176">MIKMDISAKFSLLKSCFKIPQYFETCC</sequence>
<dbReference type="AlphaFoldDB" id="A0A2P2NJ50"/>
<organism evidence="1">
    <name type="scientific">Rhizophora mucronata</name>
    <name type="common">Asiatic mangrove</name>
    <dbReference type="NCBI Taxonomy" id="61149"/>
    <lineage>
        <taxon>Eukaryota</taxon>
        <taxon>Viridiplantae</taxon>
        <taxon>Streptophyta</taxon>
        <taxon>Embryophyta</taxon>
        <taxon>Tracheophyta</taxon>
        <taxon>Spermatophyta</taxon>
        <taxon>Magnoliopsida</taxon>
        <taxon>eudicotyledons</taxon>
        <taxon>Gunneridae</taxon>
        <taxon>Pentapetalae</taxon>
        <taxon>rosids</taxon>
        <taxon>fabids</taxon>
        <taxon>Malpighiales</taxon>
        <taxon>Rhizophoraceae</taxon>
        <taxon>Rhizophora</taxon>
    </lineage>
</organism>
<reference evidence="1" key="1">
    <citation type="submission" date="2018-02" db="EMBL/GenBank/DDBJ databases">
        <title>Rhizophora mucronata_Transcriptome.</title>
        <authorList>
            <person name="Meera S.P."/>
            <person name="Sreeshan A."/>
            <person name="Augustine A."/>
        </authorList>
    </citation>
    <scope>NUCLEOTIDE SEQUENCE</scope>
    <source>
        <tissue evidence="1">Leaf</tissue>
    </source>
</reference>
<proteinExistence type="predicted"/>
<protein>
    <submittedName>
        <fullName evidence="1">Uncharacterized protein</fullName>
    </submittedName>
</protein>
<evidence type="ECO:0000313" key="1">
    <source>
        <dbReference type="EMBL" id="MBX42493.1"/>
    </source>
</evidence>
<name>A0A2P2NJ50_RHIMU</name>
<dbReference type="EMBL" id="GGEC01062009">
    <property type="protein sequence ID" value="MBX42493.1"/>
    <property type="molecule type" value="Transcribed_RNA"/>
</dbReference>